<sequence length="217" mass="25015">PPGLPGNKWLSFYISKFGTVELNYSFYRLPGEAVVRSWKGQTPKDFLWSVKASRYITHIKRLKDAAGPVKLFLGRLSKLAGRSGPVLFQLPPNLPFNAKLLEDFLAALPKKHRYTLEVRHPSWICRECMRSLREHNIAFCISDTAGKFPYLEEITADFIYIRLHGHKKLYRSLYTAGEMKEWADKIAGWKKDAYVYFDNTMGCNAVKNALQLKKLLK</sequence>
<feature type="non-terminal residue" evidence="1">
    <location>
        <position position="1"/>
    </location>
</feature>
<dbReference type="Gene3D" id="3.20.20.410">
    <property type="entry name" value="Protein of unknown function UPF0759"/>
    <property type="match status" value="1"/>
</dbReference>
<dbReference type="AlphaFoldDB" id="X0V1H1"/>
<dbReference type="InterPro" id="IPR036520">
    <property type="entry name" value="UPF0759_sf"/>
</dbReference>
<comment type="caution">
    <text evidence="1">The sequence shown here is derived from an EMBL/GenBank/DDBJ whole genome shotgun (WGS) entry which is preliminary data.</text>
</comment>
<dbReference type="PANTHER" id="PTHR30348:SF4">
    <property type="entry name" value="DUF72 DOMAIN-CONTAINING PROTEIN"/>
    <property type="match status" value="1"/>
</dbReference>
<reference evidence="1" key="1">
    <citation type="journal article" date="2014" name="Front. Microbiol.">
        <title>High frequency of phylogenetically diverse reductive dehalogenase-homologous genes in deep subseafloor sedimentary metagenomes.</title>
        <authorList>
            <person name="Kawai M."/>
            <person name="Futagami T."/>
            <person name="Toyoda A."/>
            <person name="Takaki Y."/>
            <person name="Nishi S."/>
            <person name="Hori S."/>
            <person name="Arai W."/>
            <person name="Tsubouchi T."/>
            <person name="Morono Y."/>
            <person name="Uchiyama I."/>
            <person name="Ito T."/>
            <person name="Fujiyama A."/>
            <person name="Inagaki F."/>
            <person name="Takami H."/>
        </authorList>
    </citation>
    <scope>NUCLEOTIDE SEQUENCE</scope>
    <source>
        <strain evidence="1">Expedition CK06-06</strain>
    </source>
</reference>
<proteinExistence type="predicted"/>
<accession>X0V1H1</accession>
<organism evidence="1">
    <name type="scientific">marine sediment metagenome</name>
    <dbReference type="NCBI Taxonomy" id="412755"/>
    <lineage>
        <taxon>unclassified sequences</taxon>
        <taxon>metagenomes</taxon>
        <taxon>ecological metagenomes</taxon>
    </lineage>
</organism>
<dbReference type="PANTHER" id="PTHR30348">
    <property type="entry name" value="UNCHARACTERIZED PROTEIN YECE"/>
    <property type="match status" value="1"/>
</dbReference>
<protein>
    <recommendedName>
        <fullName evidence="2">DUF72 domain-containing protein</fullName>
    </recommendedName>
</protein>
<dbReference type="EMBL" id="BARS01029505">
    <property type="protein sequence ID" value="GAG05292.1"/>
    <property type="molecule type" value="Genomic_DNA"/>
</dbReference>
<dbReference type="Pfam" id="PF01904">
    <property type="entry name" value="DUF72"/>
    <property type="match status" value="1"/>
</dbReference>
<dbReference type="SUPFAM" id="SSF117396">
    <property type="entry name" value="TM1631-like"/>
    <property type="match status" value="1"/>
</dbReference>
<dbReference type="InterPro" id="IPR002763">
    <property type="entry name" value="DUF72"/>
</dbReference>
<evidence type="ECO:0008006" key="2">
    <source>
        <dbReference type="Google" id="ProtNLM"/>
    </source>
</evidence>
<name>X0V1H1_9ZZZZ</name>
<evidence type="ECO:0000313" key="1">
    <source>
        <dbReference type="EMBL" id="GAG05292.1"/>
    </source>
</evidence>
<gene>
    <name evidence="1" type="ORF">S01H1_46109</name>
</gene>